<name>A0ABU3PHA5_9BURK</name>
<dbReference type="PANTHER" id="PTHR47515:SF2">
    <property type="entry name" value="INTEGRASE CORE DOMAIN PROTEIN"/>
    <property type="match status" value="1"/>
</dbReference>
<evidence type="ECO:0000313" key="3">
    <source>
        <dbReference type="EMBL" id="MDT9001952.1"/>
    </source>
</evidence>
<dbReference type="EMBL" id="JAVXZY010000011">
    <property type="protein sequence ID" value="MDT9001952.1"/>
    <property type="molecule type" value="Genomic_DNA"/>
</dbReference>
<feature type="region of interest" description="Disordered" evidence="1">
    <location>
        <begin position="81"/>
        <end position="106"/>
    </location>
</feature>
<dbReference type="SUPFAM" id="SSF53098">
    <property type="entry name" value="Ribonuclease H-like"/>
    <property type="match status" value="1"/>
</dbReference>
<organism evidence="3 4">
    <name type="scientific">Roseateles aquae</name>
    <dbReference type="NCBI Taxonomy" id="3077235"/>
    <lineage>
        <taxon>Bacteria</taxon>
        <taxon>Pseudomonadati</taxon>
        <taxon>Pseudomonadota</taxon>
        <taxon>Betaproteobacteria</taxon>
        <taxon>Burkholderiales</taxon>
        <taxon>Sphaerotilaceae</taxon>
        <taxon>Roseateles</taxon>
    </lineage>
</organism>
<gene>
    <name evidence="3" type="ORF">RQP53_21930</name>
</gene>
<reference evidence="3" key="1">
    <citation type="submission" date="2023-09" db="EMBL/GenBank/DDBJ databases">
        <title>Paucibacter sp. APW11 Genome sequencing and assembly.</title>
        <authorList>
            <person name="Kim I."/>
        </authorList>
    </citation>
    <scope>NUCLEOTIDE SEQUENCE</scope>
    <source>
        <strain evidence="3">APW11</strain>
    </source>
</reference>
<dbReference type="Proteomes" id="UP001246372">
    <property type="component" value="Unassembled WGS sequence"/>
</dbReference>
<feature type="domain" description="Integrase catalytic" evidence="2">
    <location>
        <begin position="9"/>
        <end position="80"/>
    </location>
</feature>
<feature type="compositionally biased region" description="Basic and acidic residues" evidence="1">
    <location>
        <begin position="96"/>
        <end position="106"/>
    </location>
</feature>
<evidence type="ECO:0000256" key="1">
    <source>
        <dbReference type="SAM" id="MobiDB-lite"/>
    </source>
</evidence>
<accession>A0ABU3PHA5</accession>
<protein>
    <submittedName>
        <fullName evidence="3">Transposase family protein</fullName>
    </submittedName>
</protein>
<dbReference type="RefSeq" id="WP_315652833.1">
    <property type="nucleotide sequence ID" value="NZ_JAVXZY010000011.1"/>
</dbReference>
<dbReference type="InterPro" id="IPR036397">
    <property type="entry name" value="RNaseH_sf"/>
</dbReference>
<proteinExistence type="predicted"/>
<keyword evidence="4" id="KW-1185">Reference proteome</keyword>
<dbReference type="Gene3D" id="3.30.420.10">
    <property type="entry name" value="Ribonuclease H-like superfamily/Ribonuclease H"/>
    <property type="match status" value="1"/>
</dbReference>
<sequence length="106" mass="11928">MKRPGFRKLNLIDEANREALCLEVGISIPSARLIRALNRLIEWYDAPDSVRMDNGPEMTSHDFIEWAAAKGVKLNHIEPGELNRPGFRGGSNSGEWSHEEVPEVFA</sequence>
<dbReference type="Pfam" id="PF00665">
    <property type="entry name" value="rve"/>
    <property type="match status" value="1"/>
</dbReference>
<comment type="caution">
    <text evidence="3">The sequence shown here is derived from an EMBL/GenBank/DDBJ whole genome shotgun (WGS) entry which is preliminary data.</text>
</comment>
<dbReference type="InterPro" id="IPR012337">
    <property type="entry name" value="RNaseH-like_sf"/>
</dbReference>
<dbReference type="PANTHER" id="PTHR47515">
    <property type="entry name" value="LOW CALCIUM RESPONSE LOCUS PROTEIN T"/>
    <property type="match status" value="1"/>
</dbReference>
<evidence type="ECO:0000259" key="2">
    <source>
        <dbReference type="Pfam" id="PF00665"/>
    </source>
</evidence>
<dbReference type="InterPro" id="IPR001584">
    <property type="entry name" value="Integrase_cat-core"/>
</dbReference>
<evidence type="ECO:0000313" key="4">
    <source>
        <dbReference type="Proteomes" id="UP001246372"/>
    </source>
</evidence>